<feature type="non-terminal residue" evidence="1">
    <location>
        <position position="1"/>
    </location>
</feature>
<name>A0A0H5RVH8_9EUKA</name>
<protein>
    <recommendedName>
        <fullName evidence="2">Reverse transcriptase domain-containing protein</fullName>
    </recommendedName>
</protein>
<dbReference type="AlphaFoldDB" id="A0A0H5RVH8"/>
<proteinExistence type="predicted"/>
<sequence length="100" mass="11361">VVMYADDQTLFHWNHQAMQAMLTAAEEYARDHHYSYNVKKSVVSLPVENGWPALTLQDQAIPVKEAVQLLGVQMTGGRIDHNSQIKTMTTLHSGTWHFPK</sequence>
<evidence type="ECO:0000313" key="1">
    <source>
        <dbReference type="EMBL" id="CRZ12754.1"/>
    </source>
</evidence>
<dbReference type="EMBL" id="HACM01012312">
    <property type="protein sequence ID" value="CRZ12754.1"/>
    <property type="molecule type" value="Transcribed_RNA"/>
</dbReference>
<organism evidence="1">
    <name type="scientific">Spongospora subterranea</name>
    <dbReference type="NCBI Taxonomy" id="70186"/>
    <lineage>
        <taxon>Eukaryota</taxon>
        <taxon>Sar</taxon>
        <taxon>Rhizaria</taxon>
        <taxon>Endomyxa</taxon>
        <taxon>Phytomyxea</taxon>
        <taxon>Plasmodiophorida</taxon>
        <taxon>Plasmodiophoridae</taxon>
        <taxon>Spongospora</taxon>
    </lineage>
</organism>
<reference evidence="1" key="1">
    <citation type="submission" date="2015-04" db="EMBL/GenBank/DDBJ databases">
        <title>The genome sequence of the plant pathogenic Rhizarian Plasmodiophora brassicae reveals insights in its biotrophic life cycle and the origin of chitin synthesis.</title>
        <authorList>
            <person name="Schwelm A."/>
            <person name="Fogelqvist J."/>
            <person name="Knaust A."/>
            <person name="Julke S."/>
            <person name="Lilja T."/>
            <person name="Dhandapani V."/>
            <person name="Bonilla-Rosso G."/>
            <person name="Karlsson M."/>
            <person name="Shevchenko A."/>
            <person name="Choi S.R."/>
            <person name="Kim H.G."/>
            <person name="Park J.Y."/>
            <person name="Lim Y.P."/>
            <person name="Ludwig-Muller J."/>
            <person name="Dixelius C."/>
        </authorList>
    </citation>
    <scope>NUCLEOTIDE SEQUENCE</scope>
    <source>
        <tissue evidence="1">Potato root galls</tissue>
    </source>
</reference>
<evidence type="ECO:0008006" key="2">
    <source>
        <dbReference type="Google" id="ProtNLM"/>
    </source>
</evidence>
<accession>A0A0H5RVH8</accession>